<dbReference type="Proteomes" id="UP000887565">
    <property type="component" value="Unplaced"/>
</dbReference>
<evidence type="ECO:0000313" key="1">
    <source>
        <dbReference type="Proteomes" id="UP000887565"/>
    </source>
</evidence>
<sequence length="114" mass="12755">MDGSYHKDLFRDVPLSVIRNSRVEHINSTVFDGPPSSQGNFPTCENWYLQASTSLSVNKNLTHDHMSSTRPCSFSARELADEYLGVPLYGAFLRAGIILPCSLTNRRHNPQSNT</sequence>
<dbReference type="AlphaFoldDB" id="A0A915KA77"/>
<accession>A0A915KA77</accession>
<organism evidence="1 2">
    <name type="scientific">Romanomermis culicivorax</name>
    <name type="common">Nematode worm</name>
    <dbReference type="NCBI Taxonomy" id="13658"/>
    <lineage>
        <taxon>Eukaryota</taxon>
        <taxon>Metazoa</taxon>
        <taxon>Ecdysozoa</taxon>
        <taxon>Nematoda</taxon>
        <taxon>Enoplea</taxon>
        <taxon>Dorylaimia</taxon>
        <taxon>Mermithida</taxon>
        <taxon>Mermithoidea</taxon>
        <taxon>Mermithidae</taxon>
        <taxon>Romanomermis</taxon>
    </lineage>
</organism>
<name>A0A915KA77_ROMCU</name>
<reference evidence="2" key="1">
    <citation type="submission" date="2022-11" db="UniProtKB">
        <authorList>
            <consortium name="WormBaseParasite"/>
        </authorList>
    </citation>
    <scope>IDENTIFICATION</scope>
</reference>
<protein>
    <submittedName>
        <fullName evidence="2">Uncharacterized protein</fullName>
    </submittedName>
</protein>
<evidence type="ECO:0000313" key="2">
    <source>
        <dbReference type="WBParaSite" id="nRc.2.0.1.t35025-RA"/>
    </source>
</evidence>
<proteinExistence type="predicted"/>
<keyword evidence="1" id="KW-1185">Reference proteome</keyword>
<dbReference type="WBParaSite" id="nRc.2.0.1.t35025-RA">
    <property type="protein sequence ID" value="nRc.2.0.1.t35025-RA"/>
    <property type="gene ID" value="nRc.2.0.1.g35025"/>
</dbReference>